<feature type="domain" description="Rex DNA-binding C-terminal" evidence="8">
    <location>
        <begin position="14"/>
        <end position="62"/>
    </location>
</feature>
<dbReference type="HAMAP" id="MF_01131">
    <property type="entry name" value="Rex"/>
    <property type="match status" value="1"/>
</dbReference>
<dbReference type="Pfam" id="PF06971">
    <property type="entry name" value="Put_DNA-bind_N"/>
    <property type="match status" value="1"/>
</dbReference>
<dbReference type="InterPro" id="IPR003781">
    <property type="entry name" value="CoA-bd"/>
</dbReference>
<dbReference type="EMBL" id="DRMH01000113">
    <property type="protein sequence ID" value="HFC98446.1"/>
    <property type="molecule type" value="Genomic_DNA"/>
</dbReference>
<dbReference type="Gene3D" id="1.10.10.10">
    <property type="entry name" value="Winged helix-like DNA-binding domain superfamily/Winged helix DNA-binding domain"/>
    <property type="match status" value="1"/>
</dbReference>
<dbReference type="InterPro" id="IPR022876">
    <property type="entry name" value="Tscrpt_rep_Rex"/>
</dbReference>
<dbReference type="InterPro" id="IPR009718">
    <property type="entry name" value="Rex_DNA-bd_C_dom"/>
</dbReference>
<evidence type="ECO:0000259" key="7">
    <source>
        <dbReference type="Pfam" id="PF02629"/>
    </source>
</evidence>
<dbReference type="Pfam" id="PF02629">
    <property type="entry name" value="CoA_binding"/>
    <property type="match status" value="1"/>
</dbReference>
<keyword evidence="2 6" id="KW-0678">Repressor</keyword>
<dbReference type="NCBIfam" id="NF003994">
    <property type="entry name" value="PRK05472.2-3"/>
    <property type="match status" value="1"/>
</dbReference>
<keyword evidence="5 6" id="KW-0804">Transcription</keyword>
<evidence type="ECO:0000256" key="2">
    <source>
        <dbReference type="ARBA" id="ARBA00022491"/>
    </source>
</evidence>
<comment type="similarity">
    <text evidence="6">Belongs to the transcriptional regulatory Rex family.</text>
</comment>
<evidence type="ECO:0000256" key="5">
    <source>
        <dbReference type="ARBA" id="ARBA00023163"/>
    </source>
</evidence>
<evidence type="ECO:0000256" key="6">
    <source>
        <dbReference type="HAMAP-Rule" id="MF_01131"/>
    </source>
</evidence>
<dbReference type="InterPro" id="IPR036390">
    <property type="entry name" value="WH_DNA-bd_sf"/>
</dbReference>
<evidence type="ECO:0000259" key="8">
    <source>
        <dbReference type="Pfam" id="PF06971"/>
    </source>
</evidence>
<dbReference type="NCBIfam" id="NF003995">
    <property type="entry name" value="PRK05472.2-4"/>
    <property type="match status" value="1"/>
</dbReference>
<dbReference type="PANTHER" id="PTHR35786:SF1">
    <property type="entry name" value="REDOX-SENSING TRANSCRIPTIONAL REPRESSOR REX 1"/>
    <property type="match status" value="1"/>
</dbReference>
<dbReference type="Gene3D" id="3.40.50.720">
    <property type="entry name" value="NAD(P)-binding Rossmann-like Domain"/>
    <property type="match status" value="1"/>
</dbReference>
<dbReference type="PANTHER" id="PTHR35786">
    <property type="entry name" value="REDOX-SENSING TRANSCRIPTIONAL REPRESSOR REX"/>
    <property type="match status" value="1"/>
</dbReference>
<keyword evidence="6" id="KW-0520">NAD</keyword>
<dbReference type="SUPFAM" id="SSF51735">
    <property type="entry name" value="NAD(P)-binding Rossmann-fold domains"/>
    <property type="match status" value="1"/>
</dbReference>
<name>A0A7C3H1W8_9BACT</name>
<evidence type="ECO:0000256" key="4">
    <source>
        <dbReference type="ARBA" id="ARBA00023125"/>
    </source>
</evidence>
<sequence>MPKIFRRYSPVKLKLPEITVYRLALYLRVLERLSREGRELVRSEELARLCGVSPAQLRKDLSFVGTFGVRGVGYQVRSLERELKRILGRDRIWHLALAGLNELGKALLAERRLQEKGFRFVAVFDWREEWIGKVIHEVYVYSLEQMPYLVKESEIEIGVITLAGEKAREMVQALSRSGIRAILNLGPEPLEAPRSDLIFRHADLTLSFDLVSFALSSGYGSVR</sequence>
<dbReference type="GO" id="GO:0045892">
    <property type="term" value="P:negative regulation of DNA-templated transcription"/>
    <property type="evidence" value="ECO:0007669"/>
    <property type="project" value="InterPro"/>
</dbReference>
<comment type="subunit">
    <text evidence="6">Homodimer.</text>
</comment>
<accession>A0A7C3H1W8</accession>
<comment type="function">
    <text evidence="6">Modulates transcription in response to changes in cellular NADH/NAD(+) redox state.</text>
</comment>
<proteinExistence type="inferred from homology"/>
<reference evidence="9" key="1">
    <citation type="journal article" date="2020" name="mSystems">
        <title>Genome- and Community-Level Interaction Insights into Carbon Utilization and Element Cycling Functions of Hydrothermarchaeota in Hydrothermal Sediment.</title>
        <authorList>
            <person name="Zhou Z."/>
            <person name="Liu Y."/>
            <person name="Xu W."/>
            <person name="Pan J."/>
            <person name="Luo Z.H."/>
            <person name="Li M."/>
        </authorList>
    </citation>
    <scope>NUCLEOTIDE SEQUENCE [LARGE SCALE GENOMIC DNA]</scope>
    <source>
        <strain evidence="9">HyVt-483</strain>
    </source>
</reference>
<feature type="domain" description="CoA-binding" evidence="7">
    <location>
        <begin position="91"/>
        <end position="185"/>
    </location>
</feature>
<dbReference type="InterPro" id="IPR036388">
    <property type="entry name" value="WH-like_DNA-bd_sf"/>
</dbReference>
<dbReference type="AlphaFoldDB" id="A0A7C3H1W8"/>
<gene>
    <name evidence="6" type="primary">rex</name>
    <name evidence="9" type="ORF">ENJ40_08335</name>
</gene>
<evidence type="ECO:0000256" key="3">
    <source>
        <dbReference type="ARBA" id="ARBA00023015"/>
    </source>
</evidence>
<comment type="caution">
    <text evidence="6">Lacks conserved residue(s) required for the propagation of feature annotation.</text>
</comment>
<dbReference type="GO" id="GO:0003677">
    <property type="term" value="F:DNA binding"/>
    <property type="evidence" value="ECO:0007669"/>
    <property type="project" value="UniProtKB-UniRule"/>
</dbReference>
<comment type="subcellular location">
    <subcellularLocation>
        <location evidence="6">Cytoplasm</location>
    </subcellularLocation>
</comment>
<feature type="DNA-binding region" description="H-T-H motif" evidence="6">
    <location>
        <begin position="25"/>
        <end position="64"/>
    </location>
</feature>
<protein>
    <recommendedName>
        <fullName evidence="6">Redox-sensing transcriptional repressor Rex</fullName>
    </recommendedName>
</protein>
<evidence type="ECO:0000313" key="9">
    <source>
        <dbReference type="EMBL" id="HFC98446.1"/>
    </source>
</evidence>
<evidence type="ECO:0000256" key="1">
    <source>
        <dbReference type="ARBA" id="ARBA00022490"/>
    </source>
</evidence>
<dbReference type="Proteomes" id="UP000886043">
    <property type="component" value="Unassembled WGS sequence"/>
</dbReference>
<organism evidence="9">
    <name type="scientific">Thermosulfurimonas dismutans</name>
    <dbReference type="NCBI Taxonomy" id="999894"/>
    <lineage>
        <taxon>Bacteria</taxon>
        <taxon>Pseudomonadati</taxon>
        <taxon>Thermodesulfobacteriota</taxon>
        <taxon>Thermodesulfobacteria</taxon>
        <taxon>Thermodesulfobacteriales</taxon>
        <taxon>Thermodesulfobacteriaceae</taxon>
        <taxon>Thermosulfurimonas</taxon>
    </lineage>
</organism>
<dbReference type="GO" id="GO:0003700">
    <property type="term" value="F:DNA-binding transcription factor activity"/>
    <property type="evidence" value="ECO:0007669"/>
    <property type="project" value="UniProtKB-UniRule"/>
</dbReference>
<dbReference type="GO" id="GO:0005737">
    <property type="term" value="C:cytoplasm"/>
    <property type="evidence" value="ECO:0007669"/>
    <property type="project" value="UniProtKB-SubCell"/>
</dbReference>
<comment type="caution">
    <text evidence="9">The sequence shown here is derived from an EMBL/GenBank/DDBJ whole genome shotgun (WGS) entry which is preliminary data.</text>
</comment>
<dbReference type="SUPFAM" id="SSF46785">
    <property type="entry name" value="Winged helix' DNA-binding domain"/>
    <property type="match status" value="1"/>
</dbReference>
<keyword evidence="4 6" id="KW-0238">DNA-binding</keyword>
<dbReference type="NCBIfam" id="NF003996">
    <property type="entry name" value="PRK05472.2-5"/>
    <property type="match status" value="1"/>
</dbReference>
<keyword evidence="1 6" id="KW-0963">Cytoplasm</keyword>
<keyword evidence="3 6" id="KW-0805">Transcription regulation</keyword>
<dbReference type="GO" id="GO:0051775">
    <property type="term" value="P:response to redox state"/>
    <property type="evidence" value="ECO:0007669"/>
    <property type="project" value="InterPro"/>
</dbReference>
<dbReference type="InterPro" id="IPR036291">
    <property type="entry name" value="NAD(P)-bd_dom_sf"/>
</dbReference>